<evidence type="ECO:0000313" key="1">
    <source>
        <dbReference type="EMBL" id="RSD30337.1"/>
    </source>
</evidence>
<reference evidence="1 2" key="1">
    <citation type="submission" date="2018-12" db="EMBL/GenBank/DDBJ databases">
        <title>Genomic taxonomy of the Vibrionaceae family.</title>
        <authorList>
            <person name="Gomez-Gil B."/>
            <person name="Enciso-Ibarra K."/>
        </authorList>
    </citation>
    <scope>NUCLEOTIDE SEQUENCE [LARGE SCALE GENOMIC DNA]</scope>
    <source>
        <strain evidence="1 2">CAIM 594</strain>
    </source>
</reference>
<organism evidence="1 2">
    <name type="scientific">Vibrio pectenicida</name>
    <dbReference type="NCBI Taxonomy" id="62763"/>
    <lineage>
        <taxon>Bacteria</taxon>
        <taxon>Pseudomonadati</taxon>
        <taxon>Pseudomonadota</taxon>
        <taxon>Gammaproteobacteria</taxon>
        <taxon>Vibrionales</taxon>
        <taxon>Vibrionaceae</taxon>
        <taxon>Vibrio</taxon>
    </lineage>
</organism>
<accession>A0A427U126</accession>
<comment type="caution">
    <text evidence="1">The sequence shown here is derived from an EMBL/GenBank/DDBJ whole genome shotgun (WGS) entry which is preliminary data.</text>
</comment>
<name>A0A427U126_9VIBR</name>
<evidence type="ECO:0000313" key="2">
    <source>
        <dbReference type="Proteomes" id="UP000269041"/>
    </source>
</evidence>
<keyword evidence="2" id="KW-1185">Reference proteome</keyword>
<dbReference type="AlphaFoldDB" id="A0A427U126"/>
<dbReference type="EMBL" id="RSFA01000071">
    <property type="protein sequence ID" value="RSD30337.1"/>
    <property type="molecule type" value="Genomic_DNA"/>
</dbReference>
<sequence>MDEQVPEINQINVEDIEQLEQHSELDEKALLAELNGDDFDPESVIKRKDPKQAAALEVGKQTASVVLGVVEQGLKMFGHKSFEFDPDGAEGVAQAAAPLFVKYNGELPPWLAEYKEEIALIGATGALGFSSYQQIKALKAFDKAKEIEKADNEEEQSHAITQE</sequence>
<dbReference type="Proteomes" id="UP000269041">
    <property type="component" value="Unassembled WGS sequence"/>
</dbReference>
<evidence type="ECO:0008006" key="3">
    <source>
        <dbReference type="Google" id="ProtNLM"/>
    </source>
</evidence>
<dbReference type="OrthoDB" id="5816585at2"/>
<dbReference type="RefSeq" id="WP_125322422.1">
    <property type="nucleotide sequence ID" value="NZ_AP024890.1"/>
</dbReference>
<gene>
    <name evidence="1" type="ORF">EJA03_14345</name>
</gene>
<proteinExistence type="predicted"/>
<protein>
    <recommendedName>
        <fullName evidence="3">BCTnown</fullName>
    </recommendedName>
</protein>